<dbReference type="EMBL" id="VSRR010002293">
    <property type="protein sequence ID" value="MPC30654.1"/>
    <property type="molecule type" value="Genomic_DNA"/>
</dbReference>
<comment type="caution">
    <text evidence="1">The sequence shown here is derived from an EMBL/GenBank/DDBJ whole genome shotgun (WGS) entry which is preliminary data.</text>
</comment>
<sequence length="70" mass="8311">MKSIVIFALPRLLRGLQEVRELRLLRLPHATESPKLRGCGWKLYRREGGASDKTQKWRPCWHEYETLGMF</sequence>
<organism evidence="1 2">
    <name type="scientific">Portunus trituberculatus</name>
    <name type="common">Swimming crab</name>
    <name type="synonym">Neptunus trituberculatus</name>
    <dbReference type="NCBI Taxonomy" id="210409"/>
    <lineage>
        <taxon>Eukaryota</taxon>
        <taxon>Metazoa</taxon>
        <taxon>Ecdysozoa</taxon>
        <taxon>Arthropoda</taxon>
        <taxon>Crustacea</taxon>
        <taxon>Multicrustacea</taxon>
        <taxon>Malacostraca</taxon>
        <taxon>Eumalacostraca</taxon>
        <taxon>Eucarida</taxon>
        <taxon>Decapoda</taxon>
        <taxon>Pleocyemata</taxon>
        <taxon>Brachyura</taxon>
        <taxon>Eubrachyura</taxon>
        <taxon>Portunoidea</taxon>
        <taxon>Portunidae</taxon>
        <taxon>Portuninae</taxon>
        <taxon>Portunus</taxon>
    </lineage>
</organism>
<name>A0A5B7ED01_PORTR</name>
<protein>
    <submittedName>
        <fullName evidence="1">Uncharacterized protein</fullName>
    </submittedName>
</protein>
<keyword evidence="2" id="KW-1185">Reference proteome</keyword>
<proteinExistence type="predicted"/>
<dbReference type="Proteomes" id="UP000324222">
    <property type="component" value="Unassembled WGS sequence"/>
</dbReference>
<dbReference type="AlphaFoldDB" id="A0A5B7ED01"/>
<evidence type="ECO:0000313" key="1">
    <source>
        <dbReference type="EMBL" id="MPC30654.1"/>
    </source>
</evidence>
<evidence type="ECO:0000313" key="2">
    <source>
        <dbReference type="Proteomes" id="UP000324222"/>
    </source>
</evidence>
<accession>A0A5B7ED01</accession>
<gene>
    <name evidence="1" type="ORF">E2C01_023922</name>
</gene>
<reference evidence="1 2" key="1">
    <citation type="submission" date="2019-05" db="EMBL/GenBank/DDBJ databases">
        <title>Another draft genome of Portunus trituberculatus and its Hox gene families provides insights of decapod evolution.</title>
        <authorList>
            <person name="Jeong J.-H."/>
            <person name="Song I."/>
            <person name="Kim S."/>
            <person name="Choi T."/>
            <person name="Kim D."/>
            <person name="Ryu S."/>
            <person name="Kim W."/>
        </authorList>
    </citation>
    <scope>NUCLEOTIDE SEQUENCE [LARGE SCALE GENOMIC DNA]</scope>
    <source>
        <tissue evidence="1">Muscle</tissue>
    </source>
</reference>